<reference evidence="2" key="1">
    <citation type="submission" date="2019-08" db="EMBL/GenBank/DDBJ databases">
        <authorList>
            <person name="Kucharzyk K."/>
            <person name="Murdoch R.W."/>
            <person name="Higgins S."/>
            <person name="Loffler F."/>
        </authorList>
    </citation>
    <scope>NUCLEOTIDE SEQUENCE</scope>
</reference>
<accession>A0A645D2J7</accession>
<feature type="region of interest" description="Disordered" evidence="1">
    <location>
        <begin position="13"/>
        <end position="41"/>
    </location>
</feature>
<feature type="region of interest" description="Disordered" evidence="1">
    <location>
        <begin position="101"/>
        <end position="123"/>
    </location>
</feature>
<protein>
    <submittedName>
        <fullName evidence="2">Uncharacterized protein</fullName>
    </submittedName>
</protein>
<feature type="compositionally biased region" description="Basic residues" evidence="1">
    <location>
        <begin position="13"/>
        <end position="32"/>
    </location>
</feature>
<gene>
    <name evidence="2" type="ORF">SDC9_130024</name>
</gene>
<name>A0A645D2J7_9ZZZZ</name>
<comment type="caution">
    <text evidence="2">The sequence shown here is derived from an EMBL/GenBank/DDBJ whole genome shotgun (WGS) entry which is preliminary data.</text>
</comment>
<evidence type="ECO:0000256" key="1">
    <source>
        <dbReference type="SAM" id="MobiDB-lite"/>
    </source>
</evidence>
<proteinExistence type="predicted"/>
<organism evidence="2">
    <name type="scientific">bioreactor metagenome</name>
    <dbReference type="NCBI Taxonomy" id="1076179"/>
    <lineage>
        <taxon>unclassified sequences</taxon>
        <taxon>metagenomes</taxon>
        <taxon>ecological metagenomes</taxon>
    </lineage>
</organism>
<sequence>MIAQSLCNCQSHRQHHHSGRGVGHPHGHKAHGNNKTQNHGGRLFADFTDDAQRNPFMQAVLYHGAGQKAYTHQQIAGLVCIVLEQFNVILAFCAGDAQKWEQNQRQQGGKRNRHGLGHPENNH</sequence>
<evidence type="ECO:0000313" key="2">
    <source>
        <dbReference type="EMBL" id="MPM82962.1"/>
    </source>
</evidence>
<dbReference type="AlphaFoldDB" id="A0A645D2J7"/>
<dbReference type="EMBL" id="VSSQ01031888">
    <property type="protein sequence ID" value="MPM82962.1"/>
    <property type="molecule type" value="Genomic_DNA"/>
</dbReference>